<dbReference type="RefSeq" id="WP_312743695.1">
    <property type="nucleotide sequence ID" value="NZ_CP116968.1"/>
</dbReference>
<keyword evidence="6 8" id="KW-0057">Aromatic amino acid biosynthesis</keyword>
<dbReference type="SUPFAM" id="SSF53223">
    <property type="entry name" value="Aminoacid dehydrogenase-like, N-terminal domain"/>
    <property type="match status" value="1"/>
</dbReference>
<dbReference type="GO" id="GO:0004764">
    <property type="term" value="F:shikimate 3-dehydrogenase (NADP+) activity"/>
    <property type="evidence" value="ECO:0007669"/>
    <property type="project" value="UniProtKB-UniRule"/>
</dbReference>
<evidence type="ECO:0000256" key="2">
    <source>
        <dbReference type="ARBA" id="ARBA00012962"/>
    </source>
</evidence>
<comment type="caution">
    <text evidence="8">Lacks conserved residue(s) required for the propagation of feature annotation.</text>
</comment>
<evidence type="ECO:0000256" key="5">
    <source>
        <dbReference type="ARBA" id="ARBA00023002"/>
    </source>
</evidence>
<dbReference type="GO" id="GO:0009073">
    <property type="term" value="P:aromatic amino acid family biosynthetic process"/>
    <property type="evidence" value="ECO:0007669"/>
    <property type="project" value="UniProtKB-KW"/>
</dbReference>
<comment type="similarity">
    <text evidence="8">Belongs to the shikimate dehydrogenase family.</text>
</comment>
<dbReference type="GO" id="GO:0009423">
    <property type="term" value="P:chorismate biosynthetic process"/>
    <property type="evidence" value="ECO:0007669"/>
    <property type="project" value="UniProtKB-UniRule"/>
</dbReference>
<organism evidence="11 12">
    <name type="scientific">Candidatus Nitrospira neomarina</name>
    <dbReference type="NCBI Taxonomy" id="3020899"/>
    <lineage>
        <taxon>Bacteria</taxon>
        <taxon>Pseudomonadati</taxon>
        <taxon>Nitrospirota</taxon>
        <taxon>Nitrospiria</taxon>
        <taxon>Nitrospirales</taxon>
        <taxon>Nitrospiraceae</taxon>
        <taxon>Nitrospira</taxon>
    </lineage>
</organism>
<keyword evidence="12" id="KW-1185">Reference proteome</keyword>
<comment type="catalytic activity">
    <reaction evidence="7 8">
        <text>shikimate + NADP(+) = 3-dehydroshikimate + NADPH + H(+)</text>
        <dbReference type="Rhea" id="RHEA:17737"/>
        <dbReference type="ChEBI" id="CHEBI:15378"/>
        <dbReference type="ChEBI" id="CHEBI:16630"/>
        <dbReference type="ChEBI" id="CHEBI:36208"/>
        <dbReference type="ChEBI" id="CHEBI:57783"/>
        <dbReference type="ChEBI" id="CHEBI:58349"/>
        <dbReference type="EC" id="1.1.1.25"/>
    </reaction>
</comment>
<feature type="binding site" evidence="8">
    <location>
        <position position="91"/>
    </location>
    <ligand>
        <name>shikimate</name>
        <dbReference type="ChEBI" id="CHEBI:36208"/>
    </ligand>
</feature>
<evidence type="ECO:0000256" key="4">
    <source>
        <dbReference type="ARBA" id="ARBA00022857"/>
    </source>
</evidence>
<evidence type="ECO:0000256" key="6">
    <source>
        <dbReference type="ARBA" id="ARBA00023141"/>
    </source>
</evidence>
<dbReference type="Pfam" id="PF18317">
    <property type="entry name" value="SDH_C"/>
    <property type="match status" value="1"/>
</dbReference>
<dbReference type="GO" id="GO:0008652">
    <property type="term" value="P:amino acid biosynthetic process"/>
    <property type="evidence" value="ECO:0007669"/>
    <property type="project" value="UniProtKB-KW"/>
</dbReference>
<dbReference type="AlphaFoldDB" id="A0AA96GH72"/>
<feature type="domain" description="Shikimate dehydrogenase substrate binding N-terminal" evidence="9">
    <location>
        <begin position="12"/>
        <end position="93"/>
    </location>
</feature>
<dbReference type="Pfam" id="PF08501">
    <property type="entry name" value="Shikimate_dh_N"/>
    <property type="match status" value="1"/>
</dbReference>
<dbReference type="Gene3D" id="3.40.50.10860">
    <property type="entry name" value="Leucine Dehydrogenase, chain A, domain 1"/>
    <property type="match status" value="1"/>
</dbReference>
<evidence type="ECO:0000256" key="1">
    <source>
        <dbReference type="ARBA" id="ARBA00004871"/>
    </source>
</evidence>
<name>A0AA96GH72_9BACT</name>
<dbReference type="GO" id="GO:0050661">
    <property type="term" value="F:NADP binding"/>
    <property type="evidence" value="ECO:0007669"/>
    <property type="project" value="InterPro"/>
</dbReference>
<feature type="binding site" evidence="8">
    <location>
        <begin position="130"/>
        <end position="134"/>
    </location>
    <ligand>
        <name>NADP(+)</name>
        <dbReference type="ChEBI" id="CHEBI:58349"/>
    </ligand>
</feature>
<accession>A0AA96GH72</accession>
<dbReference type="NCBIfam" id="TIGR00507">
    <property type="entry name" value="aroE"/>
    <property type="match status" value="1"/>
</dbReference>
<dbReference type="InterPro" id="IPR046346">
    <property type="entry name" value="Aminoacid_DH-like_N_sf"/>
</dbReference>
<comment type="subunit">
    <text evidence="8">Homodimer.</text>
</comment>
<dbReference type="CDD" id="cd01065">
    <property type="entry name" value="NAD_bind_Shikimate_DH"/>
    <property type="match status" value="1"/>
</dbReference>
<evidence type="ECO:0000313" key="11">
    <source>
        <dbReference type="EMBL" id="WNM61478.1"/>
    </source>
</evidence>
<protein>
    <recommendedName>
        <fullName evidence="2 8">Shikimate dehydrogenase (NADP(+))</fullName>
        <shortName evidence="8">SDH</shortName>
        <ecNumber evidence="2 8">1.1.1.25</ecNumber>
    </recommendedName>
</protein>
<comment type="function">
    <text evidence="8">Involved in the biosynthesis of the chorismate, which leads to the biosynthesis of aromatic amino acids. Catalyzes the reversible NADPH linked reduction of 3-dehydroshikimate (DHSA) to yield shikimate (SA).</text>
</comment>
<feature type="binding site" evidence="8">
    <location>
        <begin position="20"/>
        <end position="22"/>
    </location>
    <ligand>
        <name>shikimate</name>
        <dbReference type="ChEBI" id="CHEBI:36208"/>
    </ligand>
</feature>
<feature type="binding site" evidence="8">
    <location>
        <position position="229"/>
    </location>
    <ligand>
        <name>shikimate</name>
        <dbReference type="ChEBI" id="CHEBI:36208"/>
    </ligand>
</feature>
<evidence type="ECO:0000259" key="9">
    <source>
        <dbReference type="Pfam" id="PF08501"/>
    </source>
</evidence>
<keyword evidence="4 8" id="KW-0521">NADP</keyword>
<dbReference type="EMBL" id="CP116968">
    <property type="protein sequence ID" value="WNM61478.1"/>
    <property type="molecule type" value="Genomic_DNA"/>
</dbReference>
<dbReference type="InterPro" id="IPR013708">
    <property type="entry name" value="Shikimate_DH-bd_N"/>
</dbReference>
<feature type="binding site" evidence="8">
    <location>
        <position position="106"/>
    </location>
    <ligand>
        <name>shikimate</name>
        <dbReference type="ChEBI" id="CHEBI:36208"/>
    </ligand>
</feature>
<evidence type="ECO:0000256" key="3">
    <source>
        <dbReference type="ARBA" id="ARBA00022605"/>
    </source>
</evidence>
<feature type="binding site" evidence="8">
    <location>
        <position position="250"/>
    </location>
    <ligand>
        <name>NADP(+)</name>
        <dbReference type="ChEBI" id="CHEBI:58349"/>
    </ligand>
</feature>
<dbReference type="PANTHER" id="PTHR21089">
    <property type="entry name" value="SHIKIMATE DEHYDROGENASE"/>
    <property type="match status" value="1"/>
</dbReference>
<feature type="active site" description="Proton acceptor" evidence="8">
    <location>
        <position position="70"/>
    </location>
</feature>
<keyword evidence="3 8" id="KW-0028">Amino-acid biosynthesis</keyword>
<dbReference type="KEGG" id="nneo:PQG83_17215"/>
<reference evidence="11 12" key="1">
    <citation type="submission" date="2023-01" db="EMBL/GenBank/DDBJ databases">
        <title>Cultivation and genomic characterization of new, ubiquitous marine nitrite-oxidizing bacteria from the Nitrospirales.</title>
        <authorList>
            <person name="Mueller A.J."/>
            <person name="Daebeler A."/>
            <person name="Herbold C.W."/>
            <person name="Kirkegaard R.H."/>
            <person name="Daims H."/>
        </authorList>
    </citation>
    <scope>NUCLEOTIDE SEQUENCE [LARGE SCALE GENOMIC DNA]</scope>
    <source>
        <strain evidence="11 12">DK</strain>
    </source>
</reference>
<proteinExistence type="inferred from homology"/>
<dbReference type="EC" id="1.1.1.25" evidence="2 8"/>
<sequence length="284" mass="30547">MDINAQTQLCGLLGNPVDHSLSPAIHNAAFRQLGLNFVYLAFPVQDLEGAIRGLRALGHIRGLSVTIPHKVTILPLLDSVETTAKHIGSVNTIVKDRGLLVGSNTDASGALQALRQGGVETTGQRVVILGSGGAARAIAFALGVEGKIEHLTLLGVDDQERTTLANDLKAKTPIFLHDDSLTPETLQSALAQAQLLIHCTPIGMHPKVEESCVPKHLLHRDLTVMDIVYNPLNTRLLQDAQAAGCRTIQGINMFLYQAVGQFELWTGKSAPLEVMRKVLTSHFS</sequence>
<dbReference type="InterPro" id="IPR022893">
    <property type="entry name" value="Shikimate_DH_fam"/>
</dbReference>
<dbReference type="InterPro" id="IPR041121">
    <property type="entry name" value="SDH_C"/>
</dbReference>
<keyword evidence="5 8" id="KW-0560">Oxidoreductase</keyword>
<dbReference type="HAMAP" id="MF_00222">
    <property type="entry name" value="Shikimate_DH_AroE"/>
    <property type="match status" value="1"/>
</dbReference>
<feature type="binding site" evidence="8">
    <location>
        <position position="66"/>
    </location>
    <ligand>
        <name>shikimate</name>
        <dbReference type="ChEBI" id="CHEBI:36208"/>
    </ligand>
</feature>
<dbReference type="GO" id="GO:0019632">
    <property type="term" value="P:shikimate metabolic process"/>
    <property type="evidence" value="ECO:0007669"/>
    <property type="project" value="InterPro"/>
</dbReference>
<gene>
    <name evidence="8" type="primary">aroE</name>
    <name evidence="11" type="ORF">PQG83_17215</name>
</gene>
<dbReference type="PANTHER" id="PTHR21089:SF1">
    <property type="entry name" value="BIFUNCTIONAL 3-DEHYDROQUINATE DEHYDRATASE_SHIKIMATE DEHYDROGENASE, CHLOROPLASTIC"/>
    <property type="match status" value="1"/>
</dbReference>
<dbReference type="Proteomes" id="UP001302494">
    <property type="component" value="Chromosome"/>
</dbReference>
<evidence type="ECO:0000313" key="12">
    <source>
        <dbReference type="Proteomes" id="UP001302494"/>
    </source>
</evidence>
<feature type="domain" description="SDH C-terminal" evidence="10">
    <location>
        <begin position="250"/>
        <end position="279"/>
    </location>
</feature>
<evidence type="ECO:0000256" key="7">
    <source>
        <dbReference type="ARBA" id="ARBA00049442"/>
    </source>
</evidence>
<dbReference type="Gene3D" id="3.40.50.720">
    <property type="entry name" value="NAD(P)-binding Rossmann-like Domain"/>
    <property type="match status" value="1"/>
</dbReference>
<comment type="pathway">
    <text evidence="1 8">Metabolic intermediate biosynthesis; chorismate biosynthesis; chorismate from D-erythrose 4-phosphate and phosphoenolpyruvate: step 4/7.</text>
</comment>
<feature type="binding site" evidence="8">
    <location>
        <position position="257"/>
    </location>
    <ligand>
        <name>shikimate</name>
        <dbReference type="ChEBI" id="CHEBI:36208"/>
    </ligand>
</feature>
<dbReference type="InterPro" id="IPR036291">
    <property type="entry name" value="NAD(P)-bd_dom_sf"/>
</dbReference>
<dbReference type="InterPro" id="IPR011342">
    <property type="entry name" value="Shikimate_DH"/>
</dbReference>
<dbReference type="SUPFAM" id="SSF51735">
    <property type="entry name" value="NAD(P)-binding Rossmann-fold domains"/>
    <property type="match status" value="1"/>
</dbReference>
<dbReference type="NCBIfam" id="NF001319">
    <property type="entry name" value="PRK00258.3-3"/>
    <property type="match status" value="1"/>
</dbReference>
<evidence type="ECO:0000256" key="8">
    <source>
        <dbReference type="HAMAP-Rule" id="MF_00222"/>
    </source>
</evidence>
<evidence type="ECO:0000259" key="10">
    <source>
        <dbReference type="Pfam" id="PF18317"/>
    </source>
</evidence>
<feature type="binding site" evidence="8">
    <location>
        <position position="227"/>
    </location>
    <ligand>
        <name>NADP(+)</name>
        <dbReference type="ChEBI" id="CHEBI:58349"/>
    </ligand>
</feature>